<dbReference type="InterPro" id="IPR015265">
    <property type="entry name" value="PuR_N"/>
</dbReference>
<evidence type="ECO:0000256" key="5">
    <source>
        <dbReference type="ARBA" id="ARBA00049656"/>
    </source>
</evidence>
<dbReference type="EMBL" id="JXBY01000025">
    <property type="protein sequence ID" value="KJY54563.1"/>
    <property type="molecule type" value="Genomic_DNA"/>
</dbReference>
<keyword evidence="2" id="KW-0805">Transcription regulation</keyword>
<gene>
    <name evidence="8" type="ORF">DKL58_07740</name>
    <name evidence="9" type="ORF">JF76_15880</name>
</gene>
<dbReference type="PATRIC" id="fig|1218493.3.peg.1662"/>
<dbReference type="PANTHER" id="PTHR43864">
    <property type="entry name" value="HYPOXANTHINE/GUANINE PHOSPHORIBOSYLTRANSFERASE"/>
    <property type="match status" value="1"/>
</dbReference>
<evidence type="ECO:0000313" key="8">
    <source>
        <dbReference type="EMBL" id="AWM75874.1"/>
    </source>
</evidence>
<sequence>MKRSERLVDMTKYLMERPHDLIPLPFFAKRYGAAKSSISEDLAILKHTLANNQDGILETVAGAAGGVRYIPFWGKKHAQKYLNELASRIEDPDRILAGGFVYLSDIIGNPQDLDKIGKLIATRYAYSDINVVMTIETKGIALAQAVARYLNVPFIIARKRSKVTEGATVSVNYISSSLDRVSKMELPTRVLKENSNVLLIDDYMMAGGTLTGMQQLVREFNGNIAGVCVLCEADFDDVKLIEGHLSLVKIKRIDDKKKVIVAEPGSLIAHTDFDRF</sequence>
<feature type="domain" description="Phosphoribosyltransferase" evidence="6">
    <location>
        <begin position="109"/>
        <end position="234"/>
    </location>
</feature>
<dbReference type="Gene3D" id="3.40.50.2020">
    <property type="match status" value="1"/>
</dbReference>
<dbReference type="OrthoDB" id="4213751at2"/>
<dbReference type="Proteomes" id="UP000033533">
    <property type="component" value="Unassembled WGS sequence"/>
</dbReference>
<accession>A0A0F4L8F5</accession>
<dbReference type="PANTHER" id="PTHR43864:SF2">
    <property type="entry name" value="PUR OPERON REPRESSOR"/>
    <property type="match status" value="1"/>
</dbReference>
<feature type="domain" description="Bacterial purine repressor N-terminal" evidence="7">
    <location>
        <begin position="2"/>
        <end position="71"/>
    </location>
</feature>
<evidence type="ECO:0000256" key="3">
    <source>
        <dbReference type="ARBA" id="ARBA00023125"/>
    </source>
</evidence>
<evidence type="ECO:0000259" key="7">
    <source>
        <dbReference type="Pfam" id="PF09182"/>
    </source>
</evidence>
<dbReference type="InterPro" id="IPR036388">
    <property type="entry name" value="WH-like_DNA-bd_sf"/>
</dbReference>
<evidence type="ECO:0000313" key="10">
    <source>
        <dbReference type="Proteomes" id="UP000033533"/>
    </source>
</evidence>
<dbReference type="RefSeq" id="WP_045928569.1">
    <property type="nucleotide sequence ID" value="NZ_CP029477.1"/>
</dbReference>
<dbReference type="InterPro" id="IPR029057">
    <property type="entry name" value="PRTase-like"/>
</dbReference>
<evidence type="ECO:0000313" key="11">
    <source>
        <dbReference type="Proteomes" id="UP000246036"/>
    </source>
</evidence>
<keyword evidence="3" id="KW-0238">DNA-binding</keyword>
<dbReference type="InterPro" id="IPR050118">
    <property type="entry name" value="Pur/Pyrimidine_PRTase"/>
</dbReference>
<dbReference type="Gene3D" id="1.10.10.10">
    <property type="entry name" value="Winged helix-like DNA-binding domain superfamily/Winged helix DNA-binding domain"/>
    <property type="match status" value="1"/>
</dbReference>
<organism evidence="9 10">
    <name type="scientific">Lactobacillus kullabergensis</name>
    <dbReference type="NCBI Taxonomy" id="1218493"/>
    <lineage>
        <taxon>Bacteria</taxon>
        <taxon>Bacillati</taxon>
        <taxon>Bacillota</taxon>
        <taxon>Bacilli</taxon>
        <taxon>Lactobacillales</taxon>
        <taxon>Lactobacillaceae</taxon>
        <taxon>Lactobacillus</taxon>
    </lineage>
</organism>
<dbReference type="GO" id="GO:0045892">
    <property type="term" value="P:negative regulation of DNA-templated transcription"/>
    <property type="evidence" value="ECO:0007669"/>
    <property type="project" value="InterPro"/>
</dbReference>
<evidence type="ECO:0000313" key="9">
    <source>
        <dbReference type="EMBL" id="KJY54563.1"/>
    </source>
</evidence>
<evidence type="ECO:0000256" key="4">
    <source>
        <dbReference type="ARBA" id="ARBA00023163"/>
    </source>
</evidence>
<dbReference type="InterPro" id="IPR010078">
    <property type="entry name" value="PurR_Bsub"/>
</dbReference>
<dbReference type="CDD" id="cd06223">
    <property type="entry name" value="PRTases_typeI"/>
    <property type="match status" value="1"/>
</dbReference>
<dbReference type="Proteomes" id="UP000246036">
    <property type="component" value="Chromosome"/>
</dbReference>
<dbReference type="InterPro" id="IPR000836">
    <property type="entry name" value="PRTase_dom"/>
</dbReference>
<dbReference type="SUPFAM" id="SSF46785">
    <property type="entry name" value="Winged helix' DNA-binding domain"/>
    <property type="match status" value="1"/>
</dbReference>
<dbReference type="Pfam" id="PF00156">
    <property type="entry name" value="Pribosyltran"/>
    <property type="match status" value="1"/>
</dbReference>
<comment type="similarity">
    <text evidence="5">Belongs to the purine/pyrimidine phosphoribosyltransferase family. PurR subfamily.</text>
</comment>
<dbReference type="AlphaFoldDB" id="A0A0F4L8F5"/>
<evidence type="ECO:0000256" key="1">
    <source>
        <dbReference type="ARBA" id="ARBA00011738"/>
    </source>
</evidence>
<dbReference type="STRING" id="1218493.JF76_15880"/>
<comment type="subunit">
    <text evidence="1">Homodimer.</text>
</comment>
<dbReference type="GO" id="GO:0045982">
    <property type="term" value="P:negative regulation of purine nucleobase metabolic process"/>
    <property type="evidence" value="ECO:0007669"/>
    <property type="project" value="InterPro"/>
</dbReference>
<keyword evidence="11" id="KW-1185">Reference proteome</keyword>
<dbReference type="HOGENOM" id="CLU_088227_0_0_9"/>
<dbReference type="Pfam" id="PF09182">
    <property type="entry name" value="PuR_N"/>
    <property type="match status" value="1"/>
</dbReference>
<reference evidence="8 11" key="2">
    <citation type="submission" date="2018-05" db="EMBL/GenBank/DDBJ databases">
        <title>Reference genomes for bee gut microbiota database.</title>
        <authorList>
            <person name="Ellegaard K.M."/>
        </authorList>
    </citation>
    <scope>NUCLEOTIDE SEQUENCE [LARGE SCALE GENOMIC DNA]</scope>
    <source>
        <strain evidence="8 11">ESL0186</strain>
    </source>
</reference>
<reference evidence="9 10" key="1">
    <citation type="submission" date="2014-12" db="EMBL/GenBank/DDBJ databases">
        <title>Comparative genomics of the lactic acid bacteria isolated from the honey bee gut.</title>
        <authorList>
            <person name="Ellegaard K.M."/>
            <person name="Tamarit D."/>
            <person name="Javelind E."/>
            <person name="Olofsson T."/>
            <person name="Andersson S.G."/>
            <person name="Vasquez A."/>
        </authorList>
    </citation>
    <scope>NUCLEOTIDE SEQUENCE [LARGE SCALE GENOMIC DNA]</scope>
    <source>
        <strain evidence="9 10">Biut2</strain>
    </source>
</reference>
<proteinExistence type="inferred from homology"/>
<dbReference type="KEGG" id="lkl:DKL58_07740"/>
<name>A0A0F4L8F5_9LACO</name>
<protein>
    <submittedName>
        <fullName evidence="9">Pur operon repressor</fullName>
    </submittedName>
</protein>
<dbReference type="NCBIfam" id="TIGR01743">
    <property type="entry name" value="purR_Bsub"/>
    <property type="match status" value="1"/>
</dbReference>
<dbReference type="GO" id="GO:0003677">
    <property type="term" value="F:DNA binding"/>
    <property type="evidence" value="ECO:0007669"/>
    <property type="project" value="UniProtKB-KW"/>
</dbReference>
<dbReference type="SUPFAM" id="SSF53271">
    <property type="entry name" value="PRTase-like"/>
    <property type="match status" value="1"/>
</dbReference>
<evidence type="ECO:0000256" key="2">
    <source>
        <dbReference type="ARBA" id="ARBA00023015"/>
    </source>
</evidence>
<keyword evidence="4" id="KW-0804">Transcription</keyword>
<evidence type="ECO:0000259" key="6">
    <source>
        <dbReference type="Pfam" id="PF00156"/>
    </source>
</evidence>
<dbReference type="EMBL" id="CP029477">
    <property type="protein sequence ID" value="AWM75874.1"/>
    <property type="molecule type" value="Genomic_DNA"/>
</dbReference>
<dbReference type="InterPro" id="IPR036390">
    <property type="entry name" value="WH_DNA-bd_sf"/>
</dbReference>